<dbReference type="InterPro" id="IPR001943">
    <property type="entry name" value="UVR_dom"/>
</dbReference>
<keyword evidence="3" id="KW-1185">Reference proteome</keyword>
<dbReference type="RefSeq" id="WP_015919326.1">
    <property type="nucleotide sequence ID" value="NC_011978.1"/>
</dbReference>
<evidence type="ECO:0000259" key="1">
    <source>
        <dbReference type="PROSITE" id="PS50151"/>
    </source>
</evidence>
<dbReference type="AlphaFoldDB" id="B9K7S6"/>
<protein>
    <submittedName>
        <fullName evidence="2">UvrB/UvrC protein</fullName>
    </submittedName>
</protein>
<dbReference type="EMBL" id="CP000916">
    <property type="protein sequence ID" value="ACM23009.1"/>
    <property type="molecule type" value="Genomic_DNA"/>
</dbReference>
<dbReference type="STRING" id="309803.CTN_0833"/>
<accession>B9K7S6</accession>
<evidence type="ECO:0000313" key="3">
    <source>
        <dbReference type="Proteomes" id="UP000000445"/>
    </source>
</evidence>
<sequence length="132" mass="15718">MRCMKCGQKASYFYQIDFDGVEKKISYCKKCVVEVLRNSVPLRKIAGVPDETLKKGRHVFEDEMAVFVEIPVYVMEQMFGKWHPQEREVLLNERKIAFLERKLKEAIKNEDYRKASRLKQLITQIKRKMDVK</sequence>
<gene>
    <name evidence="2" type="ordered locus">CTN_0833</name>
</gene>
<name>B9K7S6_THENN</name>
<dbReference type="Proteomes" id="UP000000445">
    <property type="component" value="Chromosome"/>
</dbReference>
<dbReference type="PROSITE" id="PS50151">
    <property type="entry name" value="UVR"/>
    <property type="match status" value="1"/>
</dbReference>
<dbReference type="KEGG" id="tna:CTN_0833"/>
<evidence type="ECO:0000313" key="2">
    <source>
        <dbReference type="EMBL" id="ACM23009.1"/>
    </source>
</evidence>
<proteinExistence type="predicted"/>
<dbReference type="HOGENOM" id="CLU_152012_0_0_0"/>
<feature type="domain" description="UVR" evidence="1">
    <location>
        <begin position="93"/>
        <end position="128"/>
    </location>
</feature>
<organism evidence="2 3">
    <name type="scientific">Thermotoga neapolitana (strain ATCC 49049 / DSM 4359 / NBRC 107923 / NS-E)</name>
    <dbReference type="NCBI Taxonomy" id="309803"/>
    <lineage>
        <taxon>Bacteria</taxon>
        <taxon>Thermotogati</taxon>
        <taxon>Thermotogota</taxon>
        <taxon>Thermotogae</taxon>
        <taxon>Thermotogales</taxon>
        <taxon>Thermotogaceae</taxon>
        <taxon>Thermotoga</taxon>
    </lineage>
</organism>
<dbReference type="Pfam" id="PF02151">
    <property type="entry name" value="UVR"/>
    <property type="match status" value="1"/>
</dbReference>
<reference evidence="2 3" key="1">
    <citation type="journal article" date="2009" name="Biosci. Biotechnol. Biochem.">
        <title>WeGAS: a web-based microbial genome annotation system.</title>
        <authorList>
            <person name="Lee D."/>
            <person name="Seo H."/>
            <person name="Park C."/>
            <person name="Park K."/>
        </authorList>
    </citation>
    <scope>NUCLEOTIDE SEQUENCE [LARGE SCALE GENOMIC DNA]</scope>
    <source>
        <strain evidence="3">ATCC 49049 / DSM 4359 / NBRC 107923 / NS-E</strain>
    </source>
</reference>